<dbReference type="Proteomes" id="UP000276103">
    <property type="component" value="Unassembled WGS sequence"/>
</dbReference>
<gene>
    <name evidence="1" type="ORF">DSM107003_46370</name>
</gene>
<keyword evidence="2" id="KW-1185">Reference proteome</keyword>
<evidence type="ECO:0000313" key="1">
    <source>
        <dbReference type="EMBL" id="RUS93097.1"/>
    </source>
</evidence>
<organism evidence="1 2">
    <name type="scientific">Trichormus variabilis SAG 1403-4b</name>
    <dbReference type="NCBI Taxonomy" id="447716"/>
    <lineage>
        <taxon>Bacteria</taxon>
        <taxon>Bacillati</taxon>
        <taxon>Cyanobacteriota</taxon>
        <taxon>Cyanophyceae</taxon>
        <taxon>Nostocales</taxon>
        <taxon>Nostocaceae</taxon>
        <taxon>Trichormus</taxon>
    </lineage>
</organism>
<accession>A0A3S1BXL5</accession>
<evidence type="ECO:0000313" key="2">
    <source>
        <dbReference type="Proteomes" id="UP000276103"/>
    </source>
</evidence>
<reference evidence="1 2" key="1">
    <citation type="journal article" date="2019" name="Genome Biol. Evol.">
        <title>Day and night: Metabolic profiles and evolutionary relationships of six axenic non-marine cyanobacteria.</title>
        <authorList>
            <person name="Will S.E."/>
            <person name="Henke P."/>
            <person name="Boedeker C."/>
            <person name="Huang S."/>
            <person name="Brinkmann H."/>
            <person name="Rohde M."/>
            <person name="Jarek M."/>
            <person name="Friedl T."/>
            <person name="Seufert S."/>
            <person name="Schumacher M."/>
            <person name="Overmann J."/>
            <person name="Neumann-Schaal M."/>
            <person name="Petersen J."/>
        </authorList>
    </citation>
    <scope>NUCLEOTIDE SEQUENCE [LARGE SCALE GENOMIC DNA]</scope>
    <source>
        <strain evidence="1 2">SAG 1403-4b</strain>
    </source>
</reference>
<dbReference type="EMBL" id="RSCM01000021">
    <property type="protein sequence ID" value="RUS93097.1"/>
    <property type="molecule type" value="Genomic_DNA"/>
</dbReference>
<proteinExistence type="predicted"/>
<comment type="caution">
    <text evidence="1">The sequence shown here is derived from an EMBL/GenBank/DDBJ whole genome shotgun (WGS) entry which is preliminary data.</text>
</comment>
<sequence length="59" mass="6925">MTFDSLNIFAVSTYLRLKIQNPKYLSKINCTFFDKTEIAVFLVYSLFPIPSAQYEIYFA</sequence>
<protein>
    <submittedName>
        <fullName evidence="1">Uncharacterized protein</fullName>
    </submittedName>
</protein>
<name>A0A3S1BXL5_ANAVA</name>
<dbReference type="AlphaFoldDB" id="A0A3S1BXL5"/>